<dbReference type="eggNOG" id="COG3414">
    <property type="taxonomic scope" value="Bacteria"/>
</dbReference>
<reference evidence="3 4" key="2">
    <citation type="journal article" date="2010" name="Stand. Genomic Sci.">
        <title>Complete genome sequence of Sebaldella termitidis type strain (NCTC 11300).</title>
        <authorList>
            <person name="Harmon-Smith M."/>
            <person name="Celia L."/>
            <person name="Chertkov O."/>
            <person name="Lapidus A."/>
            <person name="Copeland A."/>
            <person name="Glavina Del Rio T."/>
            <person name="Nolan M."/>
            <person name="Lucas S."/>
            <person name="Tice H."/>
            <person name="Cheng J.F."/>
            <person name="Han C."/>
            <person name="Detter J.C."/>
            <person name="Bruce D."/>
            <person name="Goodwin L."/>
            <person name="Pitluck S."/>
            <person name="Pati A."/>
            <person name="Liolios K."/>
            <person name="Ivanova N."/>
            <person name="Mavromatis K."/>
            <person name="Mikhailova N."/>
            <person name="Chen A."/>
            <person name="Palaniappan K."/>
            <person name="Land M."/>
            <person name="Hauser L."/>
            <person name="Chang Y.J."/>
            <person name="Jeffries C.D."/>
            <person name="Brettin T."/>
            <person name="Goker M."/>
            <person name="Beck B."/>
            <person name="Bristow J."/>
            <person name="Eisen J.A."/>
            <person name="Markowitz V."/>
            <person name="Hugenholtz P."/>
            <person name="Kyrpides N.C."/>
            <person name="Klenk H.P."/>
            <person name="Chen F."/>
        </authorList>
    </citation>
    <scope>NUCLEOTIDE SEQUENCE [LARGE SCALE GENOMIC DNA]</scope>
    <source>
        <strain evidence="4">ATCC 33386 / NCTC 11300</strain>
    </source>
</reference>
<dbReference type="SUPFAM" id="SSF52794">
    <property type="entry name" value="PTS system IIB component-like"/>
    <property type="match status" value="1"/>
</dbReference>
<evidence type="ECO:0000259" key="2">
    <source>
        <dbReference type="Pfam" id="PF02302"/>
    </source>
</evidence>
<dbReference type="GO" id="GO:0008982">
    <property type="term" value="F:protein-N(PI)-phosphohistidine-sugar phosphotransferase activity"/>
    <property type="evidence" value="ECO:0007669"/>
    <property type="project" value="InterPro"/>
</dbReference>
<dbReference type="HOGENOM" id="CLU_159248_2_0_0"/>
<dbReference type="EMBL" id="CP001739">
    <property type="protein sequence ID" value="ACZ07016.1"/>
    <property type="molecule type" value="Genomic_DNA"/>
</dbReference>
<dbReference type="AlphaFoldDB" id="D1AJV9"/>
<dbReference type="Gene3D" id="3.40.50.2300">
    <property type="match status" value="1"/>
</dbReference>
<evidence type="ECO:0000256" key="1">
    <source>
        <dbReference type="ARBA" id="ARBA00022679"/>
    </source>
</evidence>
<name>D1AJV9_SEBTE</name>
<proteinExistence type="predicted"/>
<dbReference type="InterPro" id="IPR003501">
    <property type="entry name" value="PTS_EIIB_2/3"/>
</dbReference>
<dbReference type="Proteomes" id="UP000000845">
    <property type="component" value="Chromosome"/>
</dbReference>
<dbReference type="STRING" id="526218.Sterm_0131"/>
<dbReference type="RefSeq" id="WP_012859616.1">
    <property type="nucleotide sequence ID" value="NC_013517.1"/>
</dbReference>
<keyword evidence="4" id="KW-1185">Reference proteome</keyword>
<feature type="domain" description="Phosphotransferase system EIIB component type 2/3" evidence="2">
    <location>
        <begin position="6"/>
        <end position="87"/>
    </location>
</feature>
<dbReference type="GO" id="GO:0009401">
    <property type="term" value="P:phosphoenolpyruvate-dependent sugar phosphotransferase system"/>
    <property type="evidence" value="ECO:0007669"/>
    <property type="project" value="InterPro"/>
</dbReference>
<reference evidence="4" key="1">
    <citation type="submission" date="2009-09" db="EMBL/GenBank/DDBJ databases">
        <title>The complete chromosome of Sebaldella termitidis ATCC 33386.</title>
        <authorList>
            <consortium name="US DOE Joint Genome Institute (JGI-PGF)"/>
            <person name="Lucas S."/>
            <person name="Copeland A."/>
            <person name="Lapidus A."/>
            <person name="Glavina del Rio T."/>
            <person name="Dalin E."/>
            <person name="Tice H."/>
            <person name="Bruce D."/>
            <person name="Goodwin L."/>
            <person name="Pitluck S."/>
            <person name="Kyrpides N."/>
            <person name="Mavromatis K."/>
            <person name="Ivanova N."/>
            <person name="Mikhailova N."/>
            <person name="Sims D."/>
            <person name="Meincke L."/>
            <person name="Brettin T."/>
            <person name="Detter J.C."/>
            <person name="Han C."/>
            <person name="Larimer F."/>
            <person name="Land M."/>
            <person name="Hauser L."/>
            <person name="Markowitz V."/>
            <person name="Cheng J.F."/>
            <person name="Hugenholtz P."/>
            <person name="Woyke T."/>
            <person name="Wu D."/>
            <person name="Eisen J.A."/>
        </authorList>
    </citation>
    <scope>NUCLEOTIDE SEQUENCE [LARGE SCALE GENOMIC DNA]</scope>
    <source>
        <strain evidence="4">ATCC 33386 / NCTC 11300</strain>
    </source>
</reference>
<evidence type="ECO:0000313" key="3">
    <source>
        <dbReference type="EMBL" id="ACZ07016.1"/>
    </source>
</evidence>
<dbReference type="KEGG" id="str:Sterm_0131"/>
<accession>D1AJV9</accession>
<evidence type="ECO:0000313" key="4">
    <source>
        <dbReference type="Proteomes" id="UP000000845"/>
    </source>
</evidence>
<dbReference type="Pfam" id="PF02302">
    <property type="entry name" value="PTS_IIB"/>
    <property type="match status" value="1"/>
</dbReference>
<organism evidence="3 4">
    <name type="scientific">Sebaldella termitidis (strain ATCC 33386 / NCTC 11300)</name>
    <dbReference type="NCBI Taxonomy" id="526218"/>
    <lineage>
        <taxon>Bacteria</taxon>
        <taxon>Fusobacteriati</taxon>
        <taxon>Fusobacteriota</taxon>
        <taxon>Fusobacteriia</taxon>
        <taxon>Fusobacteriales</taxon>
        <taxon>Leptotrichiaceae</taxon>
        <taxon>Sebaldella</taxon>
    </lineage>
</organism>
<dbReference type="InterPro" id="IPR036095">
    <property type="entry name" value="PTS_EIIB-like_sf"/>
</dbReference>
<sequence>MKDTVNILFVCGYGAGSSLIMKMTAEAAMKKFKINSDTKVTSVGEVNSYFDWADIIAVSEKLAEGIVLPSNKEVKMIKIANLVDGEKMGNDIYNTVKESFPTALKG</sequence>
<protein>
    <submittedName>
        <fullName evidence="3">Phosphotransferase system lactose/cellobiose-specific IIB subunit</fullName>
    </submittedName>
</protein>
<gene>
    <name evidence="3" type="ordered locus">Sterm_0131</name>
</gene>
<keyword evidence="1" id="KW-0808">Transferase</keyword>